<dbReference type="EMBL" id="CP002455">
    <property type="protein sequence ID" value="ADX67514.1"/>
    <property type="molecule type" value="Genomic_DNA"/>
</dbReference>
<dbReference type="RefSeq" id="WP_013597905.1">
    <property type="nucleotide sequence ID" value="NC_015144.1"/>
</dbReference>
<organism evidence="1 2">
    <name type="scientific">Weeksella virosa (strain ATCC 43766 / DSM 16922 / JCM 21250 / CCUG 30538 / CDC 9751 / IAM 14551 / NBRC 16016 / NCTC 11634 / CL345/78)</name>
    <dbReference type="NCBI Taxonomy" id="865938"/>
    <lineage>
        <taxon>Bacteria</taxon>
        <taxon>Pseudomonadati</taxon>
        <taxon>Bacteroidota</taxon>
        <taxon>Flavobacteriia</taxon>
        <taxon>Flavobacteriales</taxon>
        <taxon>Weeksellaceae</taxon>
        <taxon>Weeksella</taxon>
    </lineage>
</organism>
<dbReference type="eggNOG" id="ENOG502ZHW0">
    <property type="taxonomic scope" value="Bacteria"/>
</dbReference>
<accession>F0P0V0</accession>
<dbReference type="STRING" id="865938.Weevi_0801"/>
<proteinExistence type="predicted"/>
<dbReference type="HOGENOM" id="CLU_1795707_0_0_10"/>
<sequence>MKISHLLIVCTTGLSFLACTEAGKLPQYKVESAVQHAYRYRTMNLQDSLAKYVHNFDDKEFHATQSEFGEVKLYNLDNVTEEGTGKDLTYIATYNVEYSSAEGKEIFQVKSINKLPKIVGYSRDLHTVSTPMDSISIQTADSLR</sequence>
<evidence type="ECO:0000313" key="1">
    <source>
        <dbReference type="EMBL" id="ADX67514.1"/>
    </source>
</evidence>
<reference evidence="1 2" key="1">
    <citation type="journal article" date="2011" name="Stand. Genomic Sci.">
        <title>Complete genome sequence of Weeksella virosa type strain (9751).</title>
        <authorList>
            <person name="Lang E."/>
            <person name="Teshima H."/>
            <person name="Lucas S."/>
            <person name="Lapidus A."/>
            <person name="Hammon N."/>
            <person name="Deshpande S."/>
            <person name="Nolan M."/>
            <person name="Cheng J.F."/>
            <person name="Pitluck S."/>
            <person name="Liolios K."/>
            <person name="Pagani I."/>
            <person name="Mikhailova N."/>
            <person name="Ivanova N."/>
            <person name="Mavromatis K."/>
            <person name="Pati A."/>
            <person name="Tapia R."/>
            <person name="Han C."/>
            <person name="Goodwin L."/>
            <person name="Chen A."/>
            <person name="Palaniappan K."/>
            <person name="Land M."/>
            <person name="Hauser L."/>
            <person name="Chang Y.J."/>
            <person name="Jeffries C.D."/>
            <person name="Brambilla E.M."/>
            <person name="Kopitz M."/>
            <person name="Rohde M."/>
            <person name="Goker M."/>
            <person name="Tindall B.J."/>
            <person name="Detter J.C."/>
            <person name="Woyke T."/>
            <person name="Bristow J."/>
            <person name="Eisen J.A."/>
            <person name="Markowitz V."/>
            <person name="Hugenholtz P."/>
            <person name="Klenk H.P."/>
            <person name="Kyrpides N.C."/>
        </authorList>
    </citation>
    <scope>NUCLEOTIDE SEQUENCE [LARGE SCALE GENOMIC DNA]</scope>
    <source>
        <strain evidence="2">ATCC 43766 / DSM 16922 / JCM 21250 / NBRC 16016 / NCTC 11634 / CL345/78</strain>
    </source>
</reference>
<evidence type="ECO:0008006" key="3">
    <source>
        <dbReference type="Google" id="ProtNLM"/>
    </source>
</evidence>
<evidence type="ECO:0000313" key="2">
    <source>
        <dbReference type="Proteomes" id="UP000008641"/>
    </source>
</evidence>
<name>F0P0V0_WEEVC</name>
<dbReference type="KEGG" id="wvi:Weevi_0801"/>
<dbReference type="AlphaFoldDB" id="F0P0V0"/>
<keyword evidence="2" id="KW-1185">Reference proteome</keyword>
<dbReference type="PROSITE" id="PS51257">
    <property type="entry name" value="PROKAR_LIPOPROTEIN"/>
    <property type="match status" value="1"/>
</dbReference>
<protein>
    <recommendedName>
        <fullName evidence="3">Lipoprotein</fullName>
    </recommendedName>
</protein>
<reference evidence="2" key="2">
    <citation type="journal article" date="2011" name="Stand. Genomic Sci.">
        <title>Complete genome sequence of Weeksella virosa type strain (9751T).</title>
        <authorList>
            <person name="Lang E."/>
            <person name="Teshima H."/>
            <person name="Lucas S."/>
            <person name="Lapidus A."/>
            <person name="Hammon N."/>
            <person name="Deshpande S."/>
            <person name="Nolan M."/>
            <person name="Cheng J."/>
            <person name="Pitluck S."/>
            <person name="Liolios K."/>
            <person name="Pagani I."/>
            <person name="Mikhailova N."/>
            <person name="Ivanova N."/>
            <person name="Mavromatis K."/>
            <person name="Pati A."/>
            <person name="Tapia R."/>
            <person name="Han C."/>
            <person name="Goodwin L."/>
            <person name="Chen A."/>
            <person name="Palaniappan K."/>
            <person name="Land M."/>
            <person name="Hauser L."/>
            <person name="Chang Y."/>
            <person name="Jeffries C."/>
            <person name="Brambilla E."/>
            <person name="Kopitz M."/>
            <person name="Rohde M."/>
            <person name="Goker M."/>
            <person name="Tindall B."/>
            <person name="Detter J."/>
            <person name="Woyke T."/>
            <person name="Bristow J."/>
            <person name="Eisen J."/>
            <person name="Markowitz V."/>
            <person name="Hugenholtz P."/>
            <person name="Klenk H."/>
            <person name="Kyrpides N."/>
        </authorList>
    </citation>
    <scope>NUCLEOTIDE SEQUENCE [LARGE SCALE GENOMIC DNA]</scope>
    <source>
        <strain evidence="2">ATCC 43766 / DSM 16922 / JCM 21250 / NBRC 16016 / NCTC 11634 / CL345/78</strain>
    </source>
</reference>
<dbReference type="OrthoDB" id="982229at2"/>
<dbReference type="Proteomes" id="UP000008641">
    <property type="component" value="Chromosome"/>
</dbReference>
<gene>
    <name evidence="1" type="ordered locus">Weevi_0801</name>
</gene>